<feature type="region of interest" description="Disordered" evidence="12">
    <location>
        <begin position="368"/>
        <end position="398"/>
    </location>
</feature>
<feature type="domain" description="Thioredoxin" evidence="13">
    <location>
        <begin position="34"/>
        <end position="182"/>
    </location>
</feature>
<evidence type="ECO:0000313" key="16">
    <source>
        <dbReference type="Proteomes" id="UP000218439"/>
    </source>
</evidence>
<evidence type="ECO:0000256" key="8">
    <source>
        <dbReference type="ARBA" id="ARBA00048488"/>
    </source>
</evidence>
<evidence type="ECO:0000256" key="10">
    <source>
        <dbReference type="HAMAP-Rule" id="MF_01400"/>
    </source>
</evidence>
<dbReference type="InterPro" id="IPR013740">
    <property type="entry name" value="Redoxin"/>
</dbReference>
<keyword evidence="4 10" id="KW-0560">Oxidoreductase</keyword>
<dbReference type="Pfam" id="PF08534">
    <property type="entry name" value="Redoxin"/>
    <property type="match status" value="1"/>
</dbReference>
<feature type="compositionally biased region" description="Low complexity" evidence="12">
    <location>
        <begin position="369"/>
        <end position="391"/>
    </location>
</feature>
<comment type="caution">
    <text evidence="15">The sequence shown here is derived from an EMBL/GenBank/DDBJ whole genome shotgun (WGS) entry which is preliminary data.</text>
</comment>
<dbReference type="NCBIfam" id="NF010625">
    <property type="entry name" value="PRK14018.1"/>
    <property type="match status" value="1"/>
</dbReference>
<dbReference type="EMBL" id="NSJE01000025">
    <property type="protein sequence ID" value="PAT41795.1"/>
    <property type="molecule type" value="Genomic_DNA"/>
</dbReference>
<dbReference type="PANTHER" id="PTHR10173:SF59">
    <property type="entry name" value="PEPTIDE METHIONINE SULFOXIDE REDUCTASE MSRA_MSRB"/>
    <property type="match status" value="1"/>
</dbReference>
<evidence type="ECO:0000256" key="2">
    <source>
        <dbReference type="ARBA" id="ARBA00011017"/>
    </source>
</evidence>
<comment type="similarity">
    <text evidence="10">Belongs to the MsrB Met sulfoxide reductase family.</text>
</comment>
<dbReference type="InterPro" id="IPR002579">
    <property type="entry name" value="Met_Sox_Rdtase_MsrB_dom"/>
</dbReference>
<dbReference type="Proteomes" id="UP000218439">
    <property type="component" value="Unassembled WGS sequence"/>
</dbReference>
<dbReference type="SUPFAM" id="SSF55068">
    <property type="entry name" value="Peptide methionine sulfoxide reductase"/>
    <property type="match status" value="1"/>
</dbReference>
<dbReference type="NCBIfam" id="TIGR00357">
    <property type="entry name" value="peptide-methionine (R)-S-oxide reductase MsrB"/>
    <property type="match status" value="1"/>
</dbReference>
<evidence type="ECO:0000259" key="14">
    <source>
        <dbReference type="PROSITE" id="PS51790"/>
    </source>
</evidence>
<dbReference type="PANTHER" id="PTHR10173">
    <property type="entry name" value="METHIONINE SULFOXIDE REDUCTASE"/>
    <property type="match status" value="1"/>
</dbReference>
<evidence type="ECO:0000256" key="6">
    <source>
        <dbReference type="ARBA" id="ARBA00024679"/>
    </source>
</evidence>
<dbReference type="InterPro" id="IPR036249">
    <property type="entry name" value="Thioredoxin-like_sf"/>
</dbReference>
<protein>
    <recommendedName>
        <fullName evidence="10 11">Multifunctional fusion protein</fullName>
    </recommendedName>
    <domain>
        <recommendedName>
            <fullName evidence="11">Peptide methionine sulfoxide reductase MsrA</fullName>
            <shortName evidence="11">Protein-methionine-S-oxide reductase</shortName>
            <ecNumber evidence="11">1.8.4.11</ecNumber>
        </recommendedName>
        <alternativeName>
            <fullName evidence="11">Peptide-methionine (S)-S-oxide reductase</fullName>
            <shortName evidence="11">Peptide Met(O) reductase</shortName>
        </alternativeName>
    </domain>
    <domain>
        <recommendedName>
            <fullName evidence="10">Peptide methionine sulfoxide reductase MsrB</fullName>
            <ecNumber evidence="10">1.8.4.12</ecNumber>
        </recommendedName>
        <alternativeName>
            <fullName evidence="10">Peptide-methionine (R)-S-oxide reductase</fullName>
        </alternativeName>
    </domain>
</protein>
<evidence type="ECO:0000256" key="4">
    <source>
        <dbReference type="ARBA" id="ARBA00023002"/>
    </source>
</evidence>
<evidence type="ECO:0000256" key="9">
    <source>
        <dbReference type="ARBA" id="ARBA00048782"/>
    </source>
</evidence>
<feature type="active site" evidence="11">
    <location>
        <position position="215"/>
    </location>
</feature>
<name>A0A2A2AT79_9BURK</name>
<evidence type="ECO:0000256" key="11">
    <source>
        <dbReference type="HAMAP-Rule" id="MF_01401"/>
    </source>
</evidence>
<dbReference type="InterPro" id="IPR036509">
    <property type="entry name" value="Met_Sox_Rdtase_MsrA_sf"/>
</dbReference>
<dbReference type="SUPFAM" id="SSF51316">
    <property type="entry name" value="Mss4-like"/>
    <property type="match status" value="1"/>
</dbReference>
<dbReference type="CDD" id="cd02966">
    <property type="entry name" value="TlpA_like_family"/>
    <property type="match status" value="1"/>
</dbReference>
<comment type="similarity">
    <text evidence="2">In the N-terminal section; belongs to the MsrA Met sulfoxide reductase family.</text>
</comment>
<dbReference type="EC" id="1.8.4.12" evidence="10"/>
<feature type="active site" description="Nucleophile" evidence="10">
    <location>
        <position position="514"/>
    </location>
</feature>
<dbReference type="HAMAP" id="MF_01401">
    <property type="entry name" value="MsrA"/>
    <property type="match status" value="1"/>
</dbReference>
<dbReference type="GO" id="GO:0005737">
    <property type="term" value="C:cytoplasm"/>
    <property type="evidence" value="ECO:0007669"/>
    <property type="project" value="TreeGrafter"/>
</dbReference>
<keyword evidence="3" id="KW-0862">Zinc</keyword>
<dbReference type="GO" id="GO:0006979">
    <property type="term" value="P:response to oxidative stress"/>
    <property type="evidence" value="ECO:0007669"/>
    <property type="project" value="InterPro"/>
</dbReference>
<dbReference type="NCBIfam" id="TIGR00401">
    <property type="entry name" value="msrA"/>
    <property type="match status" value="1"/>
</dbReference>
<dbReference type="SUPFAM" id="SSF52833">
    <property type="entry name" value="Thioredoxin-like"/>
    <property type="match status" value="1"/>
</dbReference>
<dbReference type="PROSITE" id="PS51352">
    <property type="entry name" value="THIOREDOXIN_2"/>
    <property type="match status" value="1"/>
</dbReference>
<dbReference type="InterPro" id="IPR013766">
    <property type="entry name" value="Thioredoxin_domain"/>
</dbReference>
<proteinExistence type="inferred from homology"/>
<dbReference type="Pfam" id="PF01625">
    <property type="entry name" value="PMSR"/>
    <property type="match status" value="1"/>
</dbReference>
<dbReference type="GO" id="GO:0033743">
    <property type="term" value="F:peptide-methionine (R)-S-oxide reductase activity"/>
    <property type="evidence" value="ECO:0007669"/>
    <property type="project" value="UniProtKB-UniRule"/>
</dbReference>
<dbReference type="Gene3D" id="3.30.1060.10">
    <property type="entry name" value="Peptide methionine sulphoxide reductase MsrA"/>
    <property type="match status" value="1"/>
</dbReference>
<comment type="similarity">
    <text evidence="1">In the C-terminal section; belongs to the MsrB Met sulfoxide reductase family.</text>
</comment>
<dbReference type="FunFam" id="2.170.150.20:FF:000003">
    <property type="entry name" value="Peptide methionine sulfoxide reductase MsrB"/>
    <property type="match status" value="1"/>
</dbReference>
<gene>
    <name evidence="10" type="primary">msrB</name>
    <name evidence="11" type="synonym">msrA</name>
    <name evidence="15" type="ORF">CK621_12745</name>
</gene>
<comment type="catalytic activity">
    <reaction evidence="8 10">
        <text>L-methionyl-[protein] + [thioredoxin]-disulfide + H2O = L-methionyl-(R)-S-oxide-[protein] + [thioredoxin]-dithiol</text>
        <dbReference type="Rhea" id="RHEA:24164"/>
        <dbReference type="Rhea" id="RHEA-COMP:10698"/>
        <dbReference type="Rhea" id="RHEA-COMP:10700"/>
        <dbReference type="Rhea" id="RHEA-COMP:12313"/>
        <dbReference type="Rhea" id="RHEA-COMP:12314"/>
        <dbReference type="ChEBI" id="CHEBI:15377"/>
        <dbReference type="ChEBI" id="CHEBI:16044"/>
        <dbReference type="ChEBI" id="CHEBI:29950"/>
        <dbReference type="ChEBI" id="CHEBI:45764"/>
        <dbReference type="ChEBI" id="CHEBI:50058"/>
        <dbReference type="EC" id="1.8.4.12"/>
    </reaction>
</comment>
<dbReference type="InterPro" id="IPR002569">
    <property type="entry name" value="Met_Sox_Rdtase_MsrA_dom"/>
</dbReference>
<dbReference type="AlphaFoldDB" id="A0A2A2AT79"/>
<evidence type="ECO:0000256" key="3">
    <source>
        <dbReference type="ARBA" id="ARBA00022833"/>
    </source>
</evidence>
<comment type="catalytic activity">
    <reaction evidence="7 11">
        <text>L-methionyl-[protein] + [thioredoxin]-disulfide + H2O = L-methionyl-(S)-S-oxide-[protein] + [thioredoxin]-dithiol</text>
        <dbReference type="Rhea" id="RHEA:14217"/>
        <dbReference type="Rhea" id="RHEA-COMP:10698"/>
        <dbReference type="Rhea" id="RHEA-COMP:10700"/>
        <dbReference type="Rhea" id="RHEA-COMP:12313"/>
        <dbReference type="Rhea" id="RHEA-COMP:12315"/>
        <dbReference type="ChEBI" id="CHEBI:15377"/>
        <dbReference type="ChEBI" id="CHEBI:16044"/>
        <dbReference type="ChEBI" id="CHEBI:29950"/>
        <dbReference type="ChEBI" id="CHEBI:44120"/>
        <dbReference type="ChEBI" id="CHEBI:50058"/>
        <dbReference type="EC" id="1.8.4.11"/>
    </reaction>
</comment>
<dbReference type="EC" id="1.8.4.11" evidence="11"/>
<dbReference type="GO" id="GO:0008113">
    <property type="term" value="F:peptide-methionine (S)-S-oxide reductase activity"/>
    <property type="evidence" value="ECO:0007669"/>
    <property type="project" value="UniProtKB-UniRule"/>
</dbReference>
<evidence type="ECO:0000259" key="13">
    <source>
        <dbReference type="PROSITE" id="PS51352"/>
    </source>
</evidence>
<dbReference type="InterPro" id="IPR011057">
    <property type="entry name" value="Mss4-like_sf"/>
</dbReference>
<comment type="catalytic activity">
    <reaction evidence="9 11">
        <text>[thioredoxin]-disulfide + L-methionine + H2O = L-methionine (S)-S-oxide + [thioredoxin]-dithiol</text>
        <dbReference type="Rhea" id="RHEA:19993"/>
        <dbReference type="Rhea" id="RHEA-COMP:10698"/>
        <dbReference type="Rhea" id="RHEA-COMP:10700"/>
        <dbReference type="ChEBI" id="CHEBI:15377"/>
        <dbReference type="ChEBI" id="CHEBI:29950"/>
        <dbReference type="ChEBI" id="CHEBI:50058"/>
        <dbReference type="ChEBI" id="CHEBI:57844"/>
        <dbReference type="ChEBI" id="CHEBI:58772"/>
        <dbReference type="EC" id="1.8.4.11"/>
    </reaction>
</comment>
<dbReference type="InterPro" id="IPR028427">
    <property type="entry name" value="Met_Sox_Rdtase_MsrB"/>
</dbReference>
<dbReference type="Gene3D" id="3.40.30.10">
    <property type="entry name" value="Glutaredoxin"/>
    <property type="match status" value="1"/>
</dbReference>
<feature type="domain" description="MsrB" evidence="14">
    <location>
        <begin position="402"/>
        <end position="525"/>
    </location>
</feature>
<keyword evidence="5" id="KW-0511">Multifunctional enzyme</keyword>
<accession>A0A2A2AT79</accession>
<dbReference type="Pfam" id="PF01641">
    <property type="entry name" value="SelR"/>
    <property type="match status" value="1"/>
</dbReference>
<dbReference type="PROSITE" id="PS51790">
    <property type="entry name" value="MSRB"/>
    <property type="match status" value="1"/>
</dbReference>
<comment type="similarity">
    <text evidence="11">Belongs to the MsrA Met sulfoxide reductase family.</text>
</comment>
<evidence type="ECO:0000256" key="7">
    <source>
        <dbReference type="ARBA" id="ARBA00047806"/>
    </source>
</evidence>
<dbReference type="Gene3D" id="2.170.150.20">
    <property type="entry name" value="Peptide methionine sulfoxide reductase"/>
    <property type="match status" value="1"/>
</dbReference>
<evidence type="ECO:0000256" key="1">
    <source>
        <dbReference type="ARBA" id="ARBA00008076"/>
    </source>
</evidence>
<evidence type="ECO:0000256" key="5">
    <source>
        <dbReference type="ARBA" id="ARBA00023268"/>
    </source>
</evidence>
<dbReference type="FunFam" id="3.30.1060.10:FF:000007">
    <property type="entry name" value="Peptide methionine sulfoxide reductase msrA/msrB"/>
    <property type="match status" value="1"/>
</dbReference>
<dbReference type="GO" id="GO:0033744">
    <property type="term" value="F:L-methionine:thioredoxin-disulfide S-oxidoreductase activity"/>
    <property type="evidence" value="ECO:0007669"/>
    <property type="project" value="RHEA"/>
</dbReference>
<dbReference type="HAMAP" id="MF_01400">
    <property type="entry name" value="MsrB"/>
    <property type="match status" value="1"/>
</dbReference>
<organism evidence="15 16">
    <name type="scientific">Vandammella animalimorsus</name>
    <dbReference type="NCBI Taxonomy" id="2029117"/>
    <lineage>
        <taxon>Bacteria</taxon>
        <taxon>Pseudomonadati</taxon>
        <taxon>Pseudomonadota</taxon>
        <taxon>Betaproteobacteria</taxon>
        <taxon>Burkholderiales</taxon>
        <taxon>Comamonadaceae</taxon>
        <taxon>Vandammella</taxon>
    </lineage>
</organism>
<comment type="function">
    <text evidence="6 11">Has an important function as a repair enzyme for proteins that have been inactivated by oxidation. Catalyzes the reversible oxidation-reduction of methionine sulfoxide in proteins to methionine.</text>
</comment>
<evidence type="ECO:0000313" key="15">
    <source>
        <dbReference type="EMBL" id="PAT41795.1"/>
    </source>
</evidence>
<sequence length="542" mass="59661">MRQRGWLALCLLAAAIAAAVLLLLPLAPLARADKPAPAPAPAWATLSALQDVRGQPASVHLKPGRPTLVKFWASWCPLCLSELQQTNDWVRDGQLGNVNLVSLASPGHLGEKASGAFERWYSRLDYPQLPVLLDHGGSITQALGIRVYPSWALFDADGQLLRSVRGSLDAAQLQALLTNAQAPLDAAAAASPTPSPAPQEAHTMNRKTIYLAGGCFWGLEAYFQRVPGVVDAVSGYANGKTDKPSYEDVIHRGTGHAETVRVDYDADRLSLEDILEYYFRVIDPTSLNRQGNDRGTQYRTGIYYTDAAEQPRIAAALAAEQRKYGQPLVVENLPLRQFHPAEEYHQDYLLKNPGGYCHIDIRKADEPLQGRQQRAQGQQAQASQGSSQGAGFDAQAWRKPDDAALRQQLTPEQYRITQQSGTERAFSHAYDHLFEPGIYVDVVSGEPLFSSADKFDSGCGWPSFTRPIEQAAVTEHEDLSYNMRRVEVRSRTADSHLGHVFPDGPRDKGGLRYCINGASLRFIPLAQMEEQGYGAYKAQVQR</sequence>
<comment type="caution">
    <text evidence="10">Lacks conserved residue(s) required for the propagation of feature annotation.</text>
</comment>
<evidence type="ECO:0000256" key="12">
    <source>
        <dbReference type="SAM" id="MobiDB-lite"/>
    </source>
</evidence>
<reference evidence="15 16" key="1">
    <citation type="submission" date="2017-08" db="EMBL/GenBank/DDBJ databases">
        <title>WGS of Clinical strains of the CDC Group NO-1 linked to zoonotic infections in humans.</title>
        <authorList>
            <person name="Bernier A.-M."/>
            <person name="Bernard K."/>
        </authorList>
    </citation>
    <scope>NUCLEOTIDE SEQUENCE [LARGE SCALE GENOMIC DNA]</scope>
    <source>
        <strain evidence="15 16">NML120219</strain>
    </source>
</reference>
<dbReference type="GO" id="GO:0030091">
    <property type="term" value="P:protein repair"/>
    <property type="evidence" value="ECO:0007669"/>
    <property type="project" value="InterPro"/>
</dbReference>